<evidence type="ECO:0000259" key="1">
    <source>
        <dbReference type="Pfam" id="PF22522"/>
    </source>
</evidence>
<organism evidence="2 3">
    <name type="scientific">Brevibacterium casei</name>
    <dbReference type="NCBI Taxonomy" id="33889"/>
    <lineage>
        <taxon>Bacteria</taxon>
        <taxon>Bacillati</taxon>
        <taxon>Actinomycetota</taxon>
        <taxon>Actinomycetes</taxon>
        <taxon>Micrococcales</taxon>
        <taxon>Brevibacteriaceae</taxon>
        <taxon>Brevibacterium</taxon>
    </lineage>
</organism>
<evidence type="ECO:0000313" key="2">
    <source>
        <dbReference type="EMBL" id="PAK96301.1"/>
    </source>
</evidence>
<dbReference type="Proteomes" id="UP000216867">
    <property type="component" value="Unassembled WGS sequence"/>
</dbReference>
<dbReference type="EMBL" id="NCWY01000004">
    <property type="protein sequence ID" value="PAK96301.1"/>
    <property type="molecule type" value="Genomic_DNA"/>
</dbReference>
<dbReference type="RefSeq" id="WP_095375738.1">
    <property type="nucleotide sequence ID" value="NZ_JBPKAF010000013.1"/>
</dbReference>
<sequence length="168" mass="18175">MSSQSEDPEIDLTRMGVRSLLRLEAGIVAEFKRRGLVRTSNKPLGDIAEQIVLRARGGVLEPNSTKSHDVTTPTGVRIQVKAMGSRSAGVSAKFSPFRSFNFDTAIFLIFAAGSFDLMLGREVAAADVDAIARYSAHTNGKQPSLSQIRTLGDDVTDEMQTAYLALDL</sequence>
<gene>
    <name evidence="2" type="ORF">B8X04_05985</name>
</gene>
<dbReference type="Pfam" id="PF22522">
    <property type="entry name" value="DUF6998"/>
    <property type="match status" value="1"/>
</dbReference>
<comment type="caution">
    <text evidence="2">The sequence shown here is derived from an EMBL/GenBank/DDBJ whole genome shotgun (WGS) entry which is preliminary data.</text>
</comment>
<evidence type="ECO:0000313" key="3">
    <source>
        <dbReference type="Proteomes" id="UP000216867"/>
    </source>
</evidence>
<proteinExistence type="predicted"/>
<dbReference type="InterPro" id="IPR054267">
    <property type="entry name" value="DUF6998"/>
</dbReference>
<name>A0A269ZFD6_9MICO</name>
<dbReference type="AlphaFoldDB" id="A0A269ZFD6"/>
<accession>A0A269ZFD6</accession>
<feature type="domain" description="DUF6998" evidence="1">
    <location>
        <begin position="44"/>
        <end position="159"/>
    </location>
</feature>
<protein>
    <recommendedName>
        <fullName evidence="1">DUF6998 domain-containing protein</fullName>
    </recommendedName>
</protein>
<reference evidence="2 3" key="1">
    <citation type="submission" date="2017-04" db="EMBL/GenBank/DDBJ databases">
        <title>Kefir bacterial isolates.</title>
        <authorList>
            <person name="Kim Y."/>
            <person name="Blasche S."/>
            <person name="Patil K.R."/>
        </authorList>
    </citation>
    <scope>NUCLEOTIDE SEQUENCE [LARGE SCALE GENOMIC DNA]</scope>
    <source>
        <strain evidence="2 3">OG2</strain>
    </source>
</reference>